<dbReference type="GO" id="GO:0016887">
    <property type="term" value="F:ATP hydrolysis activity"/>
    <property type="evidence" value="ECO:0007669"/>
    <property type="project" value="InterPro"/>
</dbReference>
<keyword evidence="2" id="KW-0677">Repeat</keyword>
<sequence>MMPDNESKKPLEEFGQDFTALAKEGKLDPVIGRDEEIRRCMQVLSRRNKNNPVLIGEPGVGKTAIVEGLAQRIVKGDVPQSLKDKRLIGLEISSLIAGASFRGQLEERLKNVLKEIEEASGEIILFIDEIHTIVGAGKAEGSVDIANMLKPMMARGKLHLIGATTLNEYRQYIEKDAALERRLQPVYVGEPDFDDTVAILRGLQEKYEVHHGVKILDEAIIAAAQLSDRYITERFLPDKAVDLIDEATSALKMQLDSKPIELDRLNRKIMQLQIELTSLKKDKSEQAKKRKAEIEHEVGSLKERADALDATWTSEKKLIDTLNTTGEKLEKLRTQLEVAERDGDLALASRIKYGDIPEQEAQLVKVRAELEAIPSSKRLLRDQVMADDIASVVARWTGIPVDRLKESETQKLAHLEDEIKNRVVGQDRAVTAVANAVRRSRAGIGDQNRPIGSFLFLGPTGVGKTELARSLADTLFNDERAMIRIDMSEYMEQHAVARLIGAPPGYVGYEQGGQLTEAVRRRPYSIVLFDEIEKAHQDVFNVLLQVLDDGRLTDGRGRTVNFSNTVIIMTSNIGSQNIQDWDGKDFNNLEKTLNNELRHYFRPEFVNRIDDIVIFDRIQKTHMQKIVDVQLKRTQEAIKKSKNITLHFSPAAEDKLASLGFDNAYGARPLKRVIQSHILNPLATKIIEGEILEGDTVTIEANDDRFIFKKGR</sequence>
<dbReference type="InterPro" id="IPR018368">
    <property type="entry name" value="ClpA/B_CS1"/>
</dbReference>
<dbReference type="InterPro" id="IPR019489">
    <property type="entry name" value="Clp_ATPase_C"/>
</dbReference>
<dbReference type="PRINTS" id="PR00300">
    <property type="entry name" value="CLPPROTEASEA"/>
</dbReference>
<dbReference type="GO" id="GO:0005524">
    <property type="term" value="F:ATP binding"/>
    <property type="evidence" value="ECO:0007669"/>
    <property type="project" value="UniProtKB-KW"/>
</dbReference>
<dbReference type="GO" id="GO:0034605">
    <property type="term" value="P:cellular response to heat"/>
    <property type="evidence" value="ECO:0007669"/>
    <property type="project" value="TreeGrafter"/>
</dbReference>
<dbReference type="InterPro" id="IPR003593">
    <property type="entry name" value="AAA+_ATPase"/>
</dbReference>
<dbReference type="FunFam" id="3.40.50.300:FF:000010">
    <property type="entry name" value="Chaperone clpB 1, putative"/>
    <property type="match status" value="1"/>
</dbReference>
<dbReference type="CDD" id="cd19499">
    <property type="entry name" value="RecA-like_ClpB_Hsp104-like"/>
    <property type="match status" value="1"/>
</dbReference>
<dbReference type="Pfam" id="PF17871">
    <property type="entry name" value="AAA_lid_9"/>
    <property type="match status" value="1"/>
</dbReference>
<dbReference type="Pfam" id="PF07724">
    <property type="entry name" value="AAA_2"/>
    <property type="match status" value="1"/>
</dbReference>
<dbReference type="Pfam" id="PF10431">
    <property type="entry name" value="ClpB_D2-small"/>
    <property type="match status" value="1"/>
</dbReference>
<name>D9PLA8_9ZZZZ</name>
<dbReference type="InterPro" id="IPR028299">
    <property type="entry name" value="ClpA/B_CS2"/>
</dbReference>
<dbReference type="InterPro" id="IPR027417">
    <property type="entry name" value="P-loop_NTPase"/>
</dbReference>
<evidence type="ECO:0000313" key="9">
    <source>
        <dbReference type="EMBL" id="EFK95653.1"/>
    </source>
</evidence>
<reference evidence="9" key="2">
    <citation type="journal article" date="2011" name="Microb. Ecol.">
        <title>Taxonomic and Functional Metagenomic Profiling of the Microbial Community in the Anoxic Sediment of a Sub-saline Shallow Lake (Laguna de Carrizo, Central Spain).</title>
        <authorList>
            <person name="Ferrer M."/>
            <person name="Guazzaroni M.E."/>
            <person name="Richter M."/>
            <person name="Garcia-Salamanca A."/>
            <person name="Yarza P."/>
            <person name="Suarez-Suarez A."/>
            <person name="Solano J."/>
            <person name="Alcaide M."/>
            <person name="van Dillewijn P."/>
            <person name="Molina-Henares M.A."/>
            <person name="Lopez-Cortes N."/>
            <person name="Al-Ramahi Y."/>
            <person name="Guerrero C."/>
            <person name="Acosta A."/>
            <person name="de Eugenio L.I."/>
            <person name="Martinez V."/>
            <person name="Marques S."/>
            <person name="Rojo F."/>
            <person name="Santero E."/>
            <person name="Genilloud O."/>
            <person name="Perez-Perez J."/>
            <person name="Rossello-Mora R."/>
            <person name="Ramos J.L."/>
        </authorList>
    </citation>
    <scope>NUCLEOTIDE SEQUENCE</scope>
</reference>
<dbReference type="InterPro" id="IPR003959">
    <property type="entry name" value="ATPase_AAA_core"/>
</dbReference>
<dbReference type="FunFam" id="3.40.50.300:FF:000120">
    <property type="entry name" value="ATP-dependent chaperone ClpB"/>
    <property type="match status" value="1"/>
</dbReference>
<feature type="coiled-coil region" evidence="6">
    <location>
        <begin position="262"/>
        <end position="342"/>
    </location>
</feature>
<evidence type="ECO:0000256" key="1">
    <source>
        <dbReference type="ARBA" id="ARBA00008675"/>
    </source>
</evidence>
<evidence type="ECO:0000256" key="6">
    <source>
        <dbReference type="SAM" id="Coils"/>
    </source>
</evidence>
<dbReference type="PROSITE" id="PS00871">
    <property type="entry name" value="CLPAB_2"/>
    <property type="match status" value="1"/>
</dbReference>
<dbReference type="Gene3D" id="3.40.50.300">
    <property type="entry name" value="P-loop containing nucleotide triphosphate hydrolases"/>
    <property type="match status" value="3"/>
</dbReference>
<evidence type="ECO:0000256" key="2">
    <source>
        <dbReference type="ARBA" id="ARBA00022737"/>
    </source>
</evidence>
<dbReference type="Pfam" id="PF00004">
    <property type="entry name" value="AAA"/>
    <property type="match status" value="1"/>
</dbReference>
<evidence type="ECO:0000259" key="7">
    <source>
        <dbReference type="SMART" id="SM00382"/>
    </source>
</evidence>
<keyword evidence="3" id="KW-0547">Nucleotide-binding</keyword>
<dbReference type="PANTHER" id="PTHR11638">
    <property type="entry name" value="ATP-DEPENDENT CLP PROTEASE"/>
    <property type="match status" value="1"/>
</dbReference>
<dbReference type="GO" id="GO:0005737">
    <property type="term" value="C:cytoplasm"/>
    <property type="evidence" value="ECO:0007669"/>
    <property type="project" value="TreeGrafter"/>
</dbReference>
<dbReference type="CDD" id="cd00009">
    <property type="entry name" value="AAA"/>
    <property type="match status" value="1"/>
</dbReference>
<feature type="domain" description="AAA+ ATPase" evidence="7">
    <location>
        <begin position="450"/>
        <end position="619"/>
    </location>
</feature>
<dbReference type="InterPro" id="IPR001270">
    <property type="entry name" value="ClpA/B"/>
</dbReference>
<reference evidence="9" key="1">
    <citation type="submission" date="2010-07" db="EMBL/GenBank/DDBJ databases">
        <authorList>
            <consortium name="CONSOLIDER consortium CSD2007-00005"/>
            <person name="Guazzaroni M.-E."/>
            <person name="Richter M."/>
            <person name="Garcia-Salamanca A."/>
            <person name="Yarza P."/>
            <person name="Ferrer M."/>
        </authorList>
    </citation>
    <scope>NUCLEOTIDE SEQUENCE</scope>
</reference>
<comment type="caution">
    <text evidence="9">The sequence shown here is derived from an EMBL/GenBank/DDBJ whole genome shotgun (WGS) entry which is preliminary data.</text>
</comment>
<evidence type="ECO:0000259" key="8">
    <source>
        <dbReference type="SMART" id="SM01086"/>
    </source>
</evidence>
<keyword evidence="5" id="KW-0143">Chaperone</keyword>
<feature type="domain" description="AAA+ ATPase" evidence="7">
    <location>
        <begin position="48"/>
        <end position="190"/>
    </location>
</feature>
<dbReference type="SMART" id="SM00382">
    <property type="entry name" value="AAA"/>
    <property type="match status" value="2"/>
</dbReference>
<proteinExistence type="inferred from homology"/>
<evidence type="ECO:0000256" key="4">
    <source>
        <dbReference type="ARBA" id="ARBA00022840"/>
    </source>
</evidence>
<accession>D9PLA8</accession>
<feature type="domain" description="Clp ATPase C-terminal" evidence="8">
    <location>
        <begin position="618"/>
        <end position="708"/>
    </location>
</feature>
<dbReference type="AlphaFoldDB" id="D9PLA8"/>
<dbReference type="SMART" id="SM01086">
    <property type="entry name" value="ClpB_D2-small"/>
    <property type="match status" value="1"/>
</dbReference>
<evidence type="ECO:0000256" key="5">
    <source>
        <dbReference type="ARBA" id="ARBA00023186"/>
    </source>
</evidence>
<organism evidence="9">
    <name type="scientific">sediment metagenome</name>
    <dbReference type="NCBI Taxonomy" id="749907"/>
    <lineage>
        <taxon>unclassified sequences</taxon>
        <taxon>metagenomes</taxon>
        <taxon>ecological metagenomes</taxon>
    </lineage>
</organism>
<dbReference type="EMBL" id="ADZX01000706">
    <property type="protein sequence ID" value="EFK95653.1"/>
    <property type="molecule type" value="Genomic_DNA"/>
</dbReference>
<dbReference type="InterPro" id="IPR041546">
    <property type="entry name" value="ClpA/ClpB_AAA_lid"/>
</dbReference>
<dbReference type="Gene3D" id="1.10.8.60">
    <property type="match status" value="1"/>
</dbReference>
<comment type="similarity">
    <text evidence="1">Belongs to the ClpA/ClpB family.</text>
</comment>
<dbReference type="SUPFAM" id="SSF52540">
    <property type="entry name" value="P-loop containing nucleoside triphosphate hydrolases"/>
    <property type="match status" value="2"/>
</dbReference>
<gene>
    <name evidence="9" type="primary">clpB</name>
    <name evidence="9" type="ORF">LDC_2331</name>
</gene>
<protein>
    <submittedName>
        <fullName evidence="9">Chaperone protein clpB</fullName>
    </submittedName>
</protein>
<evidence type="ECO:0000256" key="3">
    <source>
        <dbReference type="ARBA" id="ARBA00022741"/>
    </source>
</evidence>
<keyword evidence="6" id="KW-0175">Coiled coil</keyword>
<dbReference type="PROSITE" id="PS00870">
    <property type="entry name" value="CLPAB_1"/>
    <property type="match status" value="1"/>
</dbReference>
<dbReference type="InterPro" id="IPR050130">
    <property type="entry name" value="ClpA_ClpB"/>
</dbReference>
<dbReference type="FunFam" id="3.40.50.300:FF:000025">
    <property type="entry name" value="ATP-dependent Clp protease subunit"/>
    <property type="match status" value="1"/>
</dbReference>
<dbReference type="PANTHER" id="PTHR11638:SF18">
    <property type="entry name" value="HEAT SHOCK PROTEIN 104"/>
    <property type="match status" value="1"/>
</dbReference>
<keyword evidence="4" id="KW-0067">ATP-binding</keyword>